<proteinExistence type="predicted"/>
<accession>A0ABP0ILJ8</accession>
<gene>
    <name evidence="1" type="ORF">CCMP2556_LOCUS6766</name>
</gene>
<protein>
    <submittedName>
        <fullName evidence="1">Uncharacterized protein</fullName>
    </submittedName>
</protein>
<dbReference type="Proteomes" id="UP001642484">
    <property type="component" value="Unassembled WGS sequence"/>
</dbReference>
<name>A0ABP0ILJ8_9DINO</name>
<reference evidence="1 2" key="1">
    <citation type="submission" date="2024-02" db="EMBL/GenBank/DDBJ databases">
        <authorList>
            <person name="Chen Y."/>
            <person name="Shah S."/>
            <person name="Dougan E. K."/>
            <person name="Thang M."/>
            <person name="Chan C."/>
        </authorList>
    </citation>
    <scope>NUCLEOTIDE SEQUENCE [LARGE SCALE GENOMIC DNA]</scope>
</reference>
<comment type="caution">
    <text evidence="1">The sequence shown here is derived from an EMBL/GenBank/DDBJ whole genome shotgun (WGS) entry which is preliminary data.</text>
</comment>
<dbReference type="EMBL" id="CAXAMN010002964">
    <property type="protein sequence ID" value="CAK9002230.1"/>
    <property type="molecule type" value="Genomic_DNA"/>
</dbReference>
<evidence type="ECO:0000313" key="2">
    <source>
        <dbReference type="Proteomes" id="UP001642484"/>
    </source>
</evidence>
<keyword evidence="2" id="KW-1185">Reference proteome</keyword>
<evidence type="ECO:0000313" key="1">
    <source>
        <dbReference type="EMBL" id="CAK9002230.1"/>
    </source>
</evidence>
<organism evidence="1 2">
    <name type="scientific">Durusdinium trenchii</name>
    <dbReference type="NCBI Taxonomy" id="1381693"/>
    <lineage>
        <taxon>Eukaryota</taxon>
        <taxon>Sar</taxon>
        <taxon>Alveolata</taxon>
        <taxon>Dinophyceae</taxon>
        <taxon>Suessiales</taxon>
        <taxon>Symbiodiniaceae</taxon>
        <taxon>Durusdinium</taxon>
    </lineage>
</organism>
<sequence length="126" mass="13843">MGARMSTTLRCVRQETASRRVRLWTMSNIAMPGRKMVGHLWGLLMLRGAELMQTRARAMSGAAVAATSEAARAKEVFAKHVESVLAKAAKIRAVVQLNADLNVLDGEYNKLSEHVAQGERDDHNQA</sequence>